<dbReference type="Pfam" id="PF00004">
    <property type="entry name" value="AAA"/>
    <property type="match status" value="1"/>
</dbReference>
<evidence type="ECO:0000313" key="13">
    <source>
        <dbReference type="Proteomes" id="UP000007879"/>
    </source>
</evidence>
<organism evidence="12">
    <name type="scientific">Amphimedon queenslandica</name>
    <name type="common">Sponge</name>
    <dbReference type="NCBI Taxonomy" id="400682"/>
    <lineage>
        <taxon>Eukaryota</taxon>
        <taxon>Metazoa</taxon>
        <taxon>Porifera</taxon>
        <taxon>Demospongiae</taxon>
        <taxon>Heteroscleromorpha</taxon>
        <taxon>Haplosclerida</taxon>
        <taxon>Niphatidae</taxon>
        <taxon>Amphimedon</taxon>
    </lineage>
</organism>
<keyword evidence="13" id="KW-1185">Reference proteome</keyword>
<keyword evidence="6" id="KW-0539">Nucleus</keyword>
<protein>
    <recommendedName>
        <fullName evidence="11">AAA+ ATPase domain-containing protein</fullName>
    </recommendedName>
</protein>
<comment type="subcellular location">
    <subcellularLocation>
        <location evidence="1">Nucleus</location>
    </subcellularLocation>
</comment>
<dbReference type="CDD" id="cd18140">
    <property type="entry name" value="HLD_clamp_RFC"/>
    <property type="match status" value="1"/>
</dbReference>
<dbReference type="GO" id="GO:0005634">
    <property type="term" value="C:nucleus"/>
    <property type="evidence" value="ECO:0007669"/>
    <property type="project" value="UniProtKB-SubCell"/>
</dbReference>
<dbReference type="SUPFAM" id="SSF52540">
    <property type="entry name" value="P-loop containing nucleoside triphosphate hydrolases"/>
    <property type="match status" value="1"/>
</dbReference>
<comment type="similarity">
    <text evidence="8">Belongs to the activator 1 small subunits family. CTF18 subfamily.</text>
</comment>
<dbReference type="Proteomes" id="UP000007879">
    <property type="component" value="Unassembled WGS sequence"/>
</dbReference>
<evidence type="ECO:0000256" key="2">
    <source>
        <dbReference type="ARBA" id="ARBA00022705"/>
    </source>
</evidence>
<evidence type="ECO:0000256" key="7">
    <source>
        <dbReference type="ARBA" id="ARBA00023306"/>
    </source>
</evidence>
<dbReference type="eggNOG" id="KOG1969">
    <property type="taxonomic scope" value="Eukaryota"/>
</dbReference>
<dbReference type="InterPro" id="IPR003959">
    <property type="entry name" value="ATPase_AAA_core"/>
</dbReference>
<evidence type="ECO:0000256" key="9">
    <source>
        <dbReference type="SAM" id="MobiDB-lite"/>
    </source>
</evidence>
<evidence type="ECO:0000256" key="4">
    <source>
        <dbReference type="ARBA" id="ARBA00022840"/>
    </source>
</evidence>
<keyword evidence="5" id="KW-0238">DNA-binding</keyword>
<feature type="compositionally biased region" description="Basic and acidic residues" evidence="9">
    <location>
        <begin position="193"/>
        <end position="207"/>
    </location>
</feature>
<evidence type="ECO:0000256" key="3">
    <source>
        <dbReference type="ARBA" id="ARBA00022741"/>
    </source>
</evidence>
<dbReference type="SMART" id="SM00382">
    <property type="entry name" value="AAA"/>
    <property type="match status" value="1"/>
</dbReference>
<dbReference type="Gene3D" id="3.40.50.300">
    <property type="entry name" value="P-loop containing nucleotide triphosphate hydrolases"/>
    <property type="match status" value="1"/>
</dbReference>
<dbReference type="Gene3D" id="1.10.8.60">
    <property type="match status" value="1"/>
</dbReference>
<keyword evidence="2" id="KW-0235">DNA replication</keyword>
<name>A0A1X7VPZ3_AMPQE</name>
<dbReference type="GO" id="GO:0006260">
    <property type="term" value="P:DNA replication"/>
    <property type="evidence" value="ECO:0007669"/>
    <property type="project" value="UniProtKB-KW"/>
</dbReference>
<dbReference type="InterPro" id="IPR047854">
    <property type="entry name" value="RFC_lid"/>
</dbReference>
<evidence type="ECO:0000313" key="12">
    <source>
        <dbReference type="EnsemblMetazoa" id="Aqu2.1.41915_001"/>
    </source>
</evidence>
<evidence type="ECO:0000256" key="8">
    <source>
        <dbReference type="ARBA" id="ARBA00043975"/>
    </source>
</evidence>
<reference evidence="13" key="1">
    <citation type="journal article" date="2010" name="Nature">
        <title>The Amphimedon queenslandica genome and the evolution of animal complexity.</title>
        <authorList>
            <person name="Srivastava M."/>
            <person name="Simakov O."/>
            <person name="Chapman J."/>
            <person name="Fahey B."/>
            <person name="Gauthier M.E."/>
            <person name="Mitros T."/>
            <person name="Richards G.S."/>
            <person name="Conaco C."/>
            <person name="Dacre M."/>
            <person name="Hellsten U."/>
            <person name="Larroux C."/>
            <person name="Putnam N.H."/>
            <person name="Stanke M."/>
            <person name="Adamska M."/>
            <person name="Darling A."/>
            <person name="Degnan S.M."/>
            <person name="Oakley T.H."/>
            <person name="Plachetzki D.C."/>
            <person name="Zhai Y."/>
            <person name="Adamski M."/>
            <person name="Calcino A."/>
            <person name="Cummins S.F."/>
            <person name="Goodstein D.M."/>
            <person name="Harris C."/>
            <person name="Jackson D.J."/>
            <person name="Leys S.P."/>
            <person name="Shu S."/>
            <person name="Woodcroft B.J."/>
            <person name="Vervoort M."/>
            <person name="Kosik K.S."/>
            <person name="Manning G."/>
            <person name="Degnan B.M."/>
            <person name="Rokhsar D.S."/>
        </authorList>
    </citation>
    <scope>NUCLEOTIDE SEQUENCE [LARGE SCALE GENOMIC DNA]</scope>
</reference>
<feature type="transmembrane region" description="Helical" evidence="10">
    <location>
        <begin position="543"/>
        <end position="563"/>
    </location>
</feature>
<dbReference type="OrthoDB" id="2195431at2759"/>
<dbReference type="EnsemblMetazoa" id="Aqu2.1.41915_001">
    <property type="protein sequence ID" value="Aqu2.1.41915_001"/>
    <property type="gene ID" value="Aqu2.1.41915"/>
</dbReference>
<dbReference type="InterPro" id="IPR053016">
    <property type="entry name" value="CTF18-RFC_complex"/>
</dbReference>
<evidence type="ECO:0000259" key="11">
    <source>
        <dbReference type="SMART" id="SM00382"/>
    </source>
</evidence>
<dbReference type="STRING" id="400682.A0A1X7VPZ3"/>
<evidence type="ECO:0000256" key="5">
    <source>
        <dbReference type="ARBA" id="ARBA00023125"/>
    </source>
</evidence>
<feature type="compositionally biased region" description="Acidic residues" evidence="9">
    <location>
        <begin position="8"/>
        <end position="21"/>
    </location>
</feature>
<dbReference type="KEGG" id="aqu:100632105"/>
<dbReference type="GO" id="GO:0003677">
    <property type="term" value="F:DNA binding"/>
    <property type="evidence" value="ECO:0007669"/>
    <property type="project" value="UniProtKB-KW"/>
</dbReference>
<dbReference type="AlphaFoldDB" id="A0A1X7VPZ3"/>
<dbReference type="PANTHER" id="PTHR46765:SF1">
    <property type="entry name" value="P-LOOP CONTAINING NUCLEOSIDE TRIPHOSPHATE HYDROLASES SUPERFAMILY PROTEIN"/>
    <property type="match status" value="1"/>
</dbReference>
<dbReference type="GO" id="GO:0016887">
    <property type="term" value="F:ATP hydrolysis activity"/>
    <property type="evidence" value="ECO:0007669"/>
    <property type="project" value="InterPro"/>
</dbReference>
<evidence type="ECO:0000256" key="6">
    <source>
        <dbReference type="ARBA" id="ARBA00023242"/>
    </source>
</evidence>
<feature type="domain" description="AAA+ ATPase" evidence="11">
    <location>
        <begin position="240"/>
        <end position="383"/>
    </location>
</feature>
<proteinExistence type="inferred from homology"/>
<dbReference type="InterPro" id="IPR003593">
    <property type="entry name" value="AAA+_ATPase"/>
</dbReference>
<dbReference type="EnsemblMetazoa" id="XM_020003319.1">
    <property type="protein sequence ID" value="XP_019858878.1"/>
    <property type="gene ID" value="LOC100632105"/>
</dbReference>
<sequence>MDEKESLELGEDAEESTEPLFEENRKRYLSDEETEPTEPQSKIQRIEYTNTGGAYPSMDDDIIRVINTSGDCIYLPIKNEQHLHNKKNFKALKSQLLSVPFKELLSSVEEKRYSRLMEAADADFINEEYSIDLMKDGSESLLWADKYSPREYIQLLSDDSVNRSLLSWLKLWDETVFSKPSHLRDTVNIQSGKDPKKTRGRGGERGRGRGGGHVGHKPWEIYDPKTFATNDALDEHRRPKQKIVLLCGPPGIGKTTLAHTVARQCGYNIVEVNASDDRSADVFRKILESSTEMQSVLTSSSKPNCLIIDEIDGAPAAAINVLVDVIKTKNPTRGKKSRPLLSRPVICICNDLYATSLRTLKQLAVVFTVPITVTGKLANRLMDVCRREGISTTTSTLMALCEKTDNDIRTCLNTLQFIHRKRADISLSAVQAMSVGQKDSQRSLLYFWKEVFKLPSAKKYTYIGSGMSSDNDRRSNENVQFNRFWHILSEASSTGEYERVMQGLFENYLNVKIRDPGMAIVAETQDWIMFYQSLSSAMLSSQVFQLMAYMPFVSVVFHFFYAVSVTGYRVQYPHTQFENNQKYQRYSQLVSQLLVDSHPLVKRDIDPYSSAVYFIPTLLDVIRPNLRPVNIQLYTQSEKSLLSDIVNTMISYNLTYIQERTPDGQYTYNLEPDLGDLCQFPGLPQKKQLQYGTKQMLAREIEVAKVKRHAKSEAPTVAAPVKTTPSSKLSIAASVPQRKKVARDFFGRPITKRAREEGEGEAKEAANDSRTSAAVWFKFNEGFSDAIKKTVRMKDLL</sequence>
<dbReference type="InParanoid" id="A0A1X7VPZ3"/>
<dbReference type="InterPro" id="IPR027417">
    <property type="entry name" value="P-loop_NTPase"/>
</dbReference>
<dbReference type="PANTHER" id="PTHR46765">
    <property type="entry name" value="P-LOOP CONTAINING NUCLEOSIDE TRIPHOSPHATE HYDROLASES SUPERFAMILY PROTEIN"/>
    <property type="match status" value="1"/>
</dbReference>
<dbReference type="CDD" id="cd00009">
    <property type="entry name" value="AAA"/>
    <property type="match status" value="1"/>
</dbReference>
<keyword evidence="10" id="KW-0472">Membrane</keyword>
<keyword evidence="3" id="KW-0547">Nucleotide-binding</keyword>
<keyword evidence="10" id="KW-1133">Transmembrane helix</keyword>
<feature type="region of interest" description="Disordered" evidence="9">
    <location>
        <begin position="186"/>
        <end position="215"/>
    </location>
</feature>
<evidence type="ECO:0000256" key="10">
    <source>
        <dbReference type="SAM" id="Phobius"/>
    </source>
</evidence>
<evidence type="ECO:0000256" key="1">
    <source>
        <dbReference type="ARBA" id="ARBA00004123"/>
    </source>
</evidence>
<keyword evidence="7" id="KW-0131">Cell cycle</keyword>
<dbReference type="GO" id="GO:0005524">
    <property type="term" value="F:ATP binding"/>
    <property type="evidence" value="ECO:0007669"/>
    <property type="project" value="UniProtKB-KW"/>
</dbReference>
<accession>A0A1X7VPZ3</accession>
<gene>
    <name evidence="12" type="primary">100632105</name>
</gene>
<keyword evidence="4" id="KW-0067">ATP-binding</keyword>
<keyword evidence="10" id="KW-0812">Transmembrane</keyword>
<reference evidence="12" key="2">
    <citation type="submission" date="2017-05" db="UniProtKB">
        <authorList>
            <consortium name="EnsemblMetazoa"/>
        </authorList>
    </citation>
    <scope>IDENTIFICATION</scope>
</reference>
<feature type="region of interest" description="Disordered" evidence="9">
    <location>
        <begin position="1"/>
        <end position="41"/>
    </location>
</feature>